<name>A0A2S6N339_9HYPH</name>
<evidence type="ECO:0008006" key="3">
    <source>
        <dbReference type="Google" id="ProtNLM"/>
    </source>
</evidence>
<dbReference type="SUPFAM" id="SSF103032">
    <property type="entry name" value="Hypothetical protein YwqG"/>
    <property type="match status" value="1"/>
</dbReference>
<dbReference type="RefSeq" id="WP_104508985.1">
    <property type="nucleotide sequence ID" value="NZ_JACIGC010000011.1"/>
</dbReference>
<comment type="caution">
    <text evidence="1">The sequence shown here is derived from an EMBL/GenBank/DDBJ whole genome shotgun (WGS) entry which is preliminary data.</text>
</comment>
<dbReference type="InterPro" id="IPR035948">
    <property type="entry name" value="YwqG-like_sf"/>
</dbReference>
<gene>
    <name evidence="1" type="ORF">CCR94_16710</name>
</gene>
<accession>A0A2S6N339</accession>
<protein>
    <recommendedName>
        <fullName evidence="3">DUF1963 domain-containing protein</fullName>
    </recommendedName>
</protein>
<dbReference type="Gene3D" id="2.30.320.10">
    <property type="entry name" value="YwqG-like"/>
    <property type="match status" value="1"/>
</dbReference>
<sequence>MFSDFFPTVGNLAFLVLFALLGLALRDFAREKTEPAPEAEPELDPRCFAPAARVEAVLAPSRGAVRVERRVASRPVKVERRRALAPEGAQAEAPVEEIVAYESVVARLVPQVPIRRDEKARNWFGGEPEMPAAMPWPKFSGRRGLFLAQICCADLPDGIWNGLGPRRGWLAFFIDPHDGRELRALHFAERAAPRPAPSPGACCVWPQSGLLSGDADGPRRIDAFPRWPLDIVAVSAADEGQAGDPRRAEGADEARHGFKRAGFDLASPEHHPFDWASALAFCDVALAAMARRRALIKASLPDVEKPLASARRQIELGGMTGAMLGEMQRRTEDLPKVIEGWKTAIAALDAALEQVKTMAETWREREKSEPLSQEIATELMAQARAIELIHVERAPDPERGPGAERVLVTRLPLTTHRPDASLFVHDYETLREDWAKHAWCADPDVLPEAQRVWFEARWRDLAAHEMSGMGHRPFRDIAGFNPDSQTVLVEFASSELLKWRFGADGALAAVIDDSALTQSDFTRLRSQISD</sequence>
<organism evidence="1 2">
    <name type="scientific">Rhodoblastus sphagnicola</name>
    <dbReference type="NCBI Taxonomy" id="333368"/>
    <lineage>
        <taxon>Bacteria</taxon>
        <taxon>Pseudomonadati</taxon>
        <taxon>Pseudomonadota</taxon>
        <taxon>Alphaproteobacteria</taxon>
        <taxon>Hyphomicrobiales</taxon>
        <taxon>Rhodoblastaceae</taxon>
        <taxon>Rhodoblastus</taxon>
    </lineage>
</organism>
<reference evidence="1 2" key="1">
    <citation type="journal article" date="2018" name="Arch. Microbiol.">
        <title>New insights into the metabolic potential of the phototrophic purple bacterium Rhodopila globiformis DSM 161(T) from its draft genome sequence and evidence for a vanadium-dependent nitrogenase.</title>
        <authorList>
            <person name="Imhoff J.F."/>
            <person name="Rahn T."/>
            <person name="Kunzel S."/>
            <person name="Neulinger S.C."/>
        </authorList>
    </citation>
    <scope>NUCLEOTIDE SEQUENCE [LARGE SCALE GENOMIC DNA]</scope>
    <source>
        <strain evidence="1 2">DSM 16996</strain>
    </source>
</reference>
<dbReference type="Proteomes" id="UP000239089">
    <property type="component" value="Unassembled WGS sequence"/>
</dbReference>
<dbReference type="InterPro" id="IPR015315">
    <property type="entry name" value="DUF1963"/>
</dbReference>
<evidence type="ECO:0000313" key="2">
    <source>
        <dbReference type="Proteomes" id="UP000239089"/>
    </source>
</evidence>
<keyword evidence="2" id="KW-1185">Reference proteome</keyword>
<dbReference type="Pfam" id="PF09234">
    <property type="entry name" value="DUF1963"/>
    <property type="match status" value="1"/>
</dbReference>
<dbReference type="EMBL" id="NHSJ01000100">
    <property type="protein sequence ID" value="PPQ29028.1"/>
    <property type="molecule type" value="Genomic_DNA"/>
</dbReference>
<dbReference type="AlphaFoldDB" id="A0A2S6N339"/>
<proteinExistence type="predicted"/>
<evidence type="ECO:0000313" key="1">
    <source>
        <dbReference type="EMBL" id="PPQ29028.1"/>
    </source>
</evidence>
<dbReference type="OrthoDB" id="8135222at2"/>